<dbReference type="Gene3D" id="2.40.30.130">
    <property type="match status" value="1"/>
</dbReference>
<keyword evidence="9 12" id="KW-0648">Protein biosynthesis</keyword>
<dbReference type="InterPro" id="IPR018162">
    <property type="entry name" value="Ala-tRNA-ligase_IIc_anticod-bd"/>
</dbReference>
<comment type="subunit">
    <text evidence="12">Monomer.</text>
</comment>
<feature type="domain" description="Alanyl-transfer RNA synthetases family profile" evidence="14">
    <location>
        <begin position="15"/>
        <end position="767"/>
    </location>
</feature>
<evidence type="ECO:0000256" key="3">
    <source>
        <dbReference type="ARBA" id="ARBA00022598"/>
    </source>
</evidence>
<dbReference type="InterPro" id="IPR050058">
    <property type="entry name" value="Ala-tRNA_ligase"/>
</dbReference>
<feature type="binding site" evidence="12">
    <location>
        <position position="609"/>
    </location>
    <ligand>
        <name>Zn(2+)</name>
        <dbReference type="ChEBI" id="CHEBI:29105"/>
    </ligand>
</feature>
<dbReference type="GO" id="GO:0002161">
    <property type="term" value="F:aminoacyl-tRNA deacylase activity"/>
    <property type="evidence" value="ECO:0007669"/>
    <property type="project" value="TreeGrafter"/>
</dbReference>
<dbReference type="SUPFAM" id="SSF55186">
    <property type="entry name" value="ThrRS/AlaRS common domain"/>
    <property type="match status" value="1"/>
</dbReference>
<keyword evidence="5 12" id="KW-0547">Nucleotide-binding</keyword>
<dbReference type="GeneID" id="68098378"/>
<sequence length="961" mass="108564">MSNTNYINPSTGKEWTSKEIRKTFVEFFEKKYAHTFVPSNSVIPHEDPTLLFTNAGMNQFKAIFLGQVNPESSLAKLKRAVNSQKCIRAGGKHNDLDDVGKDTYHHTFFEMLGNWSFGDYFKKEAIAWAWELLTDVYGLEKDRLYVTYFGGNEKLGLQPDNEAKELWKQFVPESHILPGSMKDNFWEMGDTGPCGPCSEIHYDRIGGRDAAHLVNMDDPNVIEIWNNVFMEFNRKPDQSLEYLPAQHVDTGMGLERLVSILQNKMSNYDTDVFMPIFDAIQKETGARSYTGKLGKEDVDHIDTAYRVIADHIRTLVIALSDGGYPDSTGRGYVLRRIVRRAVRFGEFMNAKKGFLSRLAYIVVENMGDFFPELRKNPEKIEQLIESEEDSFAKTLRVGLKFFEKITGKMKQEGKNVVSGLDAFKLYATYGFPADLTLIMAQEQNMTVDMMAYNEEMEKHRLLSEGGKEEANALRLGVVETAKLQNELKVEPTQDELKYVWENTTAKIVAIYSNESGFINKLDSECDEVNIGIILDRTNFYAEGGGQAADTGALVLGDSVLNVTDVQKFAGYILHIVNVSESKLSNNITVGADISCQVDFERRKPIAANHTTTHMLNFALRKVFGKDCDQQGSVVKPEELSFDYSYSQPKAPTDEQYKEIESIVNRLITENHPVYSKTHHRDTAYEISGLRAMFGAAYGEQVRVVSIGEDVDEIIKDRTNERWHTISVEFCGGTHLTQTNQAQEFVIVTDKSIAAGKRRIIGLTRDAAKKSKDIAKQFSQKIDELEKLPDETYCARYYELNSELDKLVGVPLLEKKHLTKRLEEAYLKVKKIQQSQKKDDLEKANQLIKSLKETIDQKSLKYLVYQLEDGSDQKFVKKVCEALTTIPVLLISKADDKNVIVMANVPDQFTQKLSANTWVQETCKVVNGKGGGKPTFAQGRGSDLSKVADAVKLGEEMATKFN</sequence>
<dbReference type="InterPro" id="IPR003156">
    <property type="entry name" value="DHHA1_dom"/>
</dbReference>
<dbReference type="GO" id="GO:0070143">
    <property type="term" value="P:mitochondrial alanyl-tRNA aminoacylation"/>
    <property type="evidence" value="ECO:0007669"/>
    <property type="project" value="UniProtKB-UniRule"/>
</dbReference>
<keyword evidence="16" id="KW-1185">Reference proteome</keyword>
<dbReference type="InterPro" id="IPR045864">
    <property type="entry name" value="aa-tRNA-synth_II/BPL/LPL"/>
</dbReference>
<dbReference type="InterPro" id="IPR002318">
    <property type="entry name" value="Ala-tRNA-lgiase_IIc"/>
</dbReference>
<dbReference type="PANTHER" id="PTHR11777">
    <property type="entry name" value="ALANYL-TRNA SYNTHETASE"/>
    <property type="match status" value="1"/>
</dbReference>
<keyword evidence="10 12" id="KW-0030">Aminoacyl-tRNA synthetase</keyword>
<comment type="catalytic activity">
    <reaction evidence="11 12">
        <text>tRNA(Ala) + L-alanine + ATP = L-alanyl-tRNA(Ala) + AMP + diphosphate</text>
        <dbReference type="Rhea" id="RHEA:12540"/>
        <dbReference type="Rhea" id="RHEA-COMP:9657"/>
        <dbReference type="Rhea" id="RHEA-COMP:9923"/>
        <dbReference type="ChEBI" id="CHEBI:30616"/>
        <dbReference type="ChEBI" id="CHEBI:33019"/>
        <dbReference type="ChEBI" id="CHEBI:57972"/>
        <dbReference type="ChEBI" id="CHEBI:78442"/>
        <dbReference type="ChEBI" id="CHEBI:78497"/>
        <dbReference type="ChEBI" id="CHEBI:456215"/>
        <dbReference type="EC" id="6.1.1.7"/>
    </reaction>
</comment>
<reference evidence="15 16" key="1">
    <citation type="journal article" date="2018" name="BMC Genomics">
        <title>The genome of Naegleria lovaniensis, the basis for a comparative approach to unravel pathogenicity factors of the human pathogenic amoeba N. fowleri.</title>
        <authorList>
            <person name="Liechti N."/>
            <person name="Schurch N."/>
            <person name="Bruggmann R."/>
            <person name="Wittwer M."/>
        </authorList>
    </citation>
    <scope>NUCLEOTIDE SEQUENCE [LARGE SCALE GENOMIC DNA]</scope>
    <source>
        <strain evidence="15 16">ATCC 30569</strain>
    </source>
</reference>
<dbReference type="PANTHER" id="PTHR11777:SF9">
    <property type="entry name" value="ALANINE--TRNA LIGASE, CYTOPLASMIC"/>
    <property type="match status" value="1"/>
</dbReference>
<dbReference type="EC" id="6.1.1.7" evidence="12"/>
<dbReference type="InterPro" id="IPR012947">
    <property type="entry name" value="tRNA_SAD"/>
</dbReference>
<evidence type="ECO:0000256" key="12">
    <source>
        <dbReference type="HAMAP-Rule" id="MF_03133"/>
    </source>
</evidence>
<dbReference type="Gene3D" id="3.30.980.10">
    <property type="entry name" value="Threonyl-trna Synthetase, Chain A, domain 2"/>
    <property type="match status" value="1"/>
</dbReference>
<dbReference type="FunFam" id="3.30.930.10:FF:000011">
    <property type="entry name" value="Alanine--tRNA ligase, cytoplasmic"/>
    <property type="match status" value="1"/>
</dbReference>
<dbReference type="Pfam" id="PF02272">
    <property type="entry name" value="DHHA1"/>
    <property type="match status" value="1"/>
</dbReference>
<evidence type="ECO:0000256" key="1">
    <source>
        <dbReference type="ARBA" id="ARBA00008429"/>
    </source>
</evidence>
<dbReference type="Gene3D" id="3.10.310.40">
    <property type="match status" value="1"/>
</dbReference>
<dbReference type="FunFam" id="3.30.980.10:FF:000004">
    <property type="entry name" value="Alanine--tRNA ligase, cytoplasmic"/>
    <property type="match status" value="1"/>
</dbReference>
<dbReference type="EMBL" id="PYSW02000025">
    <property type="protein sequence ID" value="KAG2382131.1"/>
    <property type="molecule type" value="Genomic_DNA"/>
</dbReference>
<evidence type="ECO:0000256" key="6">
    <source>
        <dbReference type="ARBA" id="ARBA00022833"/>
    </source>
</evidence>
<keyword evidence="12" id="KW-0496">Mitochondrion</keyword>
<evidence type="ECO:0000256" key="9">
    <source>
        <dbReference type="ARBA" id="ARBA00022917"/>
    </source>
</evidence>
<dbReference type="SUPFAM" id="SSF101353">
    <property type="entry name" value="Putative anticodon-binding domain of alanyl-tRNA synthetase (AlaRS)"/>
    <property type="match status" value="1"/>
</dbReference>
<comment type="subcellular location">
    <subcellularLocation>
        <location evidence="12">Mitochondrion</location>
    </subcellularLocation>
    <subcellularLocation>
        <location evidence="12">Cytoplasm</location>
    </subcellularLocation>
</comment>
<evidence type="ECO:0000256" key="5">
    <source>
        <dbReference type="ARBA" id="ARBA00022741"/>
    </source>
</evidence>
<feature type="binding site" evidence="12">
    <location>
        <position position="613"/>
    </location>
    <ligand>
        <name>Zn(2+)</name>
        <dbReference type="ChEBI" id="CHEBI:29105"/>
    </ligand>
</feature>
<dbReference type="Pfam" id="PF01411">
    <property type="entry name" value="tRNA-synt_2c"/>
    <property type="match status" value="1"/>
</dbReference>
<dbReference type="GO" id="GO:0000049">
    <property type="term" value="F:tRNA binding"/>
    <property type="evidence" value="ECO:0007669"/>
    <property type="project" value="UniProtKB-KW"/>
</dbReference>
<evidence type="ECO:0000256" key="7">
    <source>
        <dbReference type="ARBA" id="ARBA00022840"/>
    </source>
</evidence>
<organism evidence="15 16">
    <name type="scientific">Naegleria lovaniensis</name>
    <name type="common">Amoeba</name>
    <dbReference type="NCBI Taxonomy" id="51637"/>
    <lineage>
        <taxon>Eukaryota</taxon>
        <taxon>Discoba</taxon>
        <taxon>Heterolobosea</taxon>
        <taxon>Tetramitia</taxon>
        <taxon>Eutetramitia</taxon>
        <taxon>Vahlkampfiidae</taxon>
        <taxon>Naegleria</taxon>
    </lineage>
</organism>
<dbReference type="InterPro" id="IPR023033">
    <property type="entry name" value="Ala_tRNA_ligase_euk/bac"/>
</dbReference>
<dbReference type="SUPFAM" id="SSF50447">
    <property type="entry name" value="Translation proteins"/>
    <property type="match status" value="1"/>
</dbReference>
<dbReference type="NCBIfam" id="TIGR00344">
    <property type="entry name" value="alaS"/>
    <property type="match status" value="1"/>
</dbReference>
<keyword evidence="4 12" id="KW-0479">Metal-binding</keyword>
<keyword evidence="2 12" id="KW-0820">tRNA-binding</keyword>
<dbReference type="PROSITE" id="PS50860">
    <property type="entry name" value="AA_TRNA_LIGASE_II_ALA"/>
    <property type="match status" value="1"/>
</dbReference>
<dbReference type="RefSeq" id="XP_044547810.1">
    <property type="nucleotide sequence ID" value="XM_044695727.1"/>
</dbReference>
<keyword evidence="6 12" id="KW-0862">Zinc</keyword>
<dbReference type="GO" id="GO:0005739">
    <property type="term" value="C:mitochondrion"/>
    <property type="evidence" value="ECO:0007669"/>
    <property type="project" value="UniProtKB-SubCell"/>
</dbReference>
<name>A0AA88KN29_NAELO</name>
<dbReference type="Pfam" id="PF07973">
    <property type="entry name" value="tRNA_SAD"/>
    <property type="match status" value="1"/>
</dbReference>
<keyword evidence="7 12" id="KW-0067">ATP-binding</keyword>
<evidence type="ECO:0000256" key="2">
    <source>
        <dbReference type="ARBA" id="ARBA00022555"/>
    </source>
</evidence>
<feature type="coiled-coil region" evidence="13">
    <location>
        <begin position="814"/>
        <end position="860"/>
    </location>
</feature>
<protein>
    <recommendedName>
        <fullName evidence="12">Alanine--tRNA ligase</fullName>
        <ecNumber evidence="12">6.1.1.7</ecNumber>
    </recommendedName>
    <alternativeName>
        <fullName evidence="12">Alanyl-tRNA synthetase</fullName>
        <shortName evidence="12">AlaRS</shortName>
    </alternativeName>
</protein>
<accession>A0AA88KN29</accession>
<dbReference type="Gene3D" id="3.30.930.10">
    <property type="entry name" value="Bira Bifunctional Protein, Domain 2"/>
    <property type="match status" value="1"/>
</dbReference>
<comment type="function">
    <text evidence="12">Catalyzes the attachment of alanine to tRNA(Ala) in a two-step reaction: alanine is first activated by ATP to form Ala-AMP and then transferred to the acceptor end of tRNA(Ala). Also edits incorrectly charged tRNA(Ala) via its editing domain.</text>
</comment>
<evidence type="ECO:0000313" key="15">
    <source>
        <dbReference type="EMBL" id="KAG2382131.1"/>
    </source>
</evidence>
<dbReference type="HAMAP" id="MF_00036_B">
    <property type="entry name" value="Ala_tRNA_synth_B"/>
    <property type="match status" value="1"/>
</dbReference>
<keyword evidence="8 12" id="KW-0694">RNA-binding</keyword>
<dbReference type="InterPro" id="IPR009000">
    <property type="entry name" value="Transl_B-barrel_sf"/>
</dbReference>
<gene>
    <name evidence="15" type="ORF">C9374_005923</name>
</gene>
<dbReference type="CDD" id="cd00673">
    <property type="entry name" value="AlaRS_core"/>
    <property type="match status" value="1"/>
</dbReference>
<dbReference type="InterPro" id="IPR018165">
    <property type="entry name" value="Ala-tRNA-synth_IIc_core"/>
</dbReference>
<keyword evidence="13" id="KW-0175">Coiled coil</keyword>
<dbReference type="SUPFAM" id="SSF55681">
    <property type="entry name" value="Class II aaRS and biotin synthetases"/>
    <property type="match status" value="1"/>
</dbReference>
<dbReference type="SMART" id="SM00863">
    <property type="entry name" value="tRNA_SAD"/>
    <property type="match status" value="1"/>
</dbReference>
<dbReference type="GO" id="GO:0008270">
    <property type="term" value="F:zinc ion binding"/>
    <property type="evidence" value="ECO:0007669"/>
    <property type="project" value="UniProtKB-UniRule"/>
</dbReference>
<evidence type="ECO:0000256" key="11">
    <source>
        <dbReference type="ARBA" id="ARBA00048300"/>
    </source>
</evidence>
<dbReference type="AlphaFoldDB" id="A0AA88KN29"/>
<dbReference type="PRINTS" id="PR00980">
    <property type="entry name" value="TRNASYNTHALA"/>
</dbReference>
<comment type="similarity">
    <text evidence="1">Belongs to the class-II aminoacyl-tRNA synthetase family. Alax-L subfamily.</text>
</comment>
<keyword evidence="12" id="KW-0963">Cytoplasm</keyword>
<dbReference type="GO" id="GO:0005524">
    <property type="term" value="F:ATP binding"/>
    <property type="evidence" value="ECO:0007669"/>
    <property type="project" value="UniProtKB-UniRule"/>
</dbReference>
<feature type="binding site" evidence="12">
    <location>
        <position position="730"/>
    </location>
    <ligand>
        <name>Zn(2+)</name>
        <dbReference type="ChEBI" id="CHEBI:29105"/>
    </ligand>
</feature>
<keyword evidence="3 12" id="KW-0436">Ligase</keyword>
<evidence type="ECO:0000256" key="4">
    <source>
        <dbReference type="ARBA" id="ARBA00022723"/>
    </source>
</evidence>
<proteinExistence type="inferred from homology"/>
<feature type="binding site" evidence="12">
    <location>
        <position position="734"/>
    </location>
    <ligand>
        <name>Zn(2+)</name>
        <dbReference type="ChEBI" id="CHEBI:29105"/>
    </ligand>
</feature>
<evidence type="ECO:0000256" key="8">
    <source>
        <dbReference type="ARBA" id="ARBA00022884"/>
    </source>
</evidence>
<dbReference type="FunFam" id="3.10.310.40:FF:000001">
    <property type="entry name" value="Alanine--tRNA ligase"/>
    <property type="match status" value="1"/>
</dbReference>
<comment type="domain">
    <text evidence="12">Consists of three domains; the N-terminal catalytic domain, the editing domain and the C-terminal C-Ala domain. The editing domain removes incorrectly charged amino acids, while the C-Ala domain, along with tRNA(Ala), serves as a bridge to cooperatively bring together the editing and aminoacylation centers thus stimulating deacylation of misacylated tRNAs.</text>
</comment>
<evidence type="ECO:0000313" key="16">
    <source>
        <dbReference type="Proteomes" id="UP000816034"/>
    </source>
</evidence>
<dbReference type="InterPro" id="IPR018163">
    <property type="entry name" value="Thr/Ala-tRNA-synth_IIc_edit"/>
</dbReference>
<evidence type="ECO:0000256" key="10">
    <source>
        <dbReference type="ARBA" id="ARBA00023146"/>
    </source>
</evidence>
<evidence type="ECO:0000259" key="14">
    <source>
        <dbReference type="PROSITE" id="PS50860"/>
    </source>
</evidence>
<dbReference type="Proteomes" id="UP000816034">
    <property type="component" value="Unassembled WGS sequence"/>
</dbReference>
<comment type="caution">
    <text evidence="15">The sequence shown here is derived from an EMBL/GenBank/DDBJ whole genome shotgun (WGS) entry which is preliminary data.</text>
</comment>
<dbReference type="InterPro" id="IPR018164">
    <property type="entry name" value="Ala-tRNA-synth_IIc_N"/>
</dbReference>
<dbReference type="GO" id="GO:0004813">
    <property type="term" value="F:alanine-tRNA ligase activity"/>
    <property type="evidence" value="ECO:0007669"/>
    <property type="project" value="UniProtKB-UniRule"/>
</dbReference>
<comment type="cofactor">
    <cofactor evidence="12">
        <name>Zn(2+)</name>
        <dbReference type="ChEBI" id="CHEBI:29105"/>
    </cofactor>
    <text evidence="12">Binds 1 zinc ion per subunit.</text>
</comment>
<evidence type="ECO:0000256" key="13">
    <source>
        <dbReference type="SAM" id="Coils"/>
    </source>
</evidence>